<dbReference type="NCBIfam" id="TIGR00360">
    <property type="entry name" value="ComEC_N-term"/>
    <property type="match status" value="1"/>
</dbReference>
<dbReference type="PANTHER" id="PTHR30619:SF1">
    <property type="entry name" value="RECOMBINATION PROTEIN 2"/>
    <property type="match status" value="1"/>
</dbReference>
<feature type="compositionally biased region" description="Low complexity" evidence="6">
    <location>
        <begin position="1003"/>
        <end position="1038"/>
    </location>
</feature>
<gene>
    <name evidence="10" type="ORF">GCM10009665_02860</name>
</gene>
<proteinExistence type="predicted"/>
<feature type="domain" description="ComEC/Rec2-related protein" evidence="9">
    <location>
        <begin position="288"/>
        <end position="562"/>
    </location>
</feature>
<accession>A0ABN1VQX3</accession>
<feature type="transmembrane region" description="Helical" evidence="7">
    <location>
        <begin position="342"/>
        <end position="367"/>
    </location>
</feature>
<evidence type="ECO:0000259" key="9">
    <source>
        <dbReference type="Pfam" id="PF03772"/>
    </source>
</evidence>
<feature type="transmembrane region" description="Helical" evidence="7">
    <location>
        <begin position="96"/>
        <end position="118"/>
    </location>
</feature>
<dbReference type="SUPFAM" id="SSF56281">
    <property type="entry name" value="Metallo-hydrolase/oxidoreductase"/>
    <property type="match status" value="1"/>
</dbReference>
<organism evidence="10 11">
    <name type="scientific">Kitasatospora nipponensis</name>
    <dbReference type="NCBI Taxonomy" id="258049"/>
    <lineage>
        <taxon>Bacteria</taxon>
        <taxon>Bacillati</taxon>
        <taxon>Actinomycetota</taxon>
        <taxon>Actinomycetes</taxon>
        <taxon>Kitasatosporales</taxon>
        <taxon>Streptomycetaceae</taxon>
        <taxon>Kitasatospora</taxon>
    </lineage>
</organism>
<feature type="transmembrane region" description="Helical" evidence="7">
    <location>
        <begin position="309"/>
        <end position="330"/>
    </location>
</feature>
<dbReference type="Gene3D" id="3.60.15.10">
    <property type="entry name" value="Ribonuclease Z/Hydroxyacylglutathione hydrolase-like"/>
    <property type="match status" value="1"/>
</dbReference>
<keyword evidence="5 7" id="KW-0472">Membrane</keyword>
<feature type="region of interest" description="Disordered" evidence="6">
    <location>
        <begin position="943"/>
        <end position="1185"/>
    </location>
</feature>
<dbReference type="Pfam" id="PF03772">
    <property type="entry name" value="Competence"/>
    <property type="match status" value="1"/>
</dbReference>
<sequence length="1185" mass="117878">MSRPRPALPVPTVPPALSTPAGEHASPGGGPEEPYPTTGRRPGTGARLMLPALAAWCVAAVLLGVGDRHRSAILFVALLTALAALPSLVAGRRRPLGLGATVAAVALTAAASAVCTVLHTADLHRGPLPALARAPAASPVGVELTLTGDPRHHTARSRGSGPGRSLLSVEATADRVTVPAPPESFTGASPPPPPVGTRIHTPVTVLVPAHEAAPWEDLLPSTRIAVDVRVLPAAGGGPGPGGVLLAAGPPHELAGASWGQRLAGRLRSGLRAACAGLSVDGRALLPGLVVGDVSAMPDALEEAFRSTDLLHLTSVSGANLAVLLVVLFGAPGRAGTAERGGLLGLLGVPLRLAALLGAVLTLAFVTLCRPEPSVLRAAATGVIGLLALATGRPRAALPALAGGVLVLLLADPLLARSYGFLFSVLATTGLLTLGQRWAAALRERGWPHHLASGVAAAAAAQALCAPATVLLAPRLSLVGVPCNLLAELAVTPATLLGFAALAAAPVSAAGARVLAGLGDLPAQWIGSVARHGAALPGAEIAWTPGWPGTVLLALAVVAACLAAPLLLPARALPRTSATAACAAPPAGAAGRACACAPTAASSGAASCGAASCGAASCGARDDAPAVPGPADGRAAVAGRPAPAPPGAGSPPRVARRWLRILLPGLLALLLLVVLLRPPLLVRIATGWPPAGWRFVMCSVGQGDLLVLPVGGGPSAAPDTAVVVDAGPDPAAADRCLRDLGVTRIALVILTHFHADHAEGLPGVLRHRAVGAIETTTVGSPPGEEARVRGWAAASGVPLLRASAGEHRTAGPALTWDVLWPPAASAAEPVGANNASVSLLVTTGGLRLALLGDLEAPAQAELLDSVHPGPVDVLKVAHHGSANQDWALAAALRPRLALVSVGTGNSYGHPAGRTVQHLRALGATVLRTDRSGDIAVLGDDPAHLRVLTHPHPDTDEEPAAGTEPESAAGTEPEPDPEAEAGSGPQGGTGSPARSERPPPPAPGPTSARAPRQRLAAAAGRAPPTVPRSGQPSSRQPSWSARKVSISASTAGLHPATGASTTTSHWASSASSSPARASRTSSNGPSSGRRSASSSATASAASRSASTSSCRSLVKGASSCTSSITAPFSPPAGASVAPRHRAPRHGPPAHRSAPPRGHSSPGDAVGGPWDAGTRWPGRVHPMTCSPR</sequence>
<evidence type="ECO:0000256" key="3">
    <source>
        <dbReference type="ARBA" id="ARBA00022692"/>
    </source>
</evidence>
<comment type="caution">
    <text evidence="10">The sequence shown here is derived from an EMBL/GenBank/DDBJ whole genome shotgun (WGS) entry which is preliminary data.</text>
</comment>
<feature type="region of interest" description="Disordered" evidence="6">
    <location>
        <begin position="1"/>
        <end position="43"/>
    </location>
</feature>
<dbReference type="Proteomes" id="UP001500037">
    <property type="component" value="Unassembled WGS sequence"/>
</dbReference>
<dbReference type="Pfam" id="PF00753">
    <property type="entry name" value="Lactamase_B"/>
    <property type="match status" value="1"/>
</dbReference>
<feature type="compositionally biased region" description="Basic residues" evidence="6">
    <location>
        <begin position="1136"/>
        <end position="1146"/>
    </location>
</feature>
<evidence type="ECO:0000313" key="11">
    <source>
        <dbReference type="Proteomes" id="UP001500037"/>
    </source>
</evidence>
<evidence type="ECO:0000259" key="8">
    <source>
        <dbReference type="Pfam" id="PF00753"/>
    </source>
</evidence>
<evidence type="ECO:0000256" key="6">
    <source>
        <dbReference type="SAM" id="MobiDB-lite"/>
    </source>
</evidence>
<dbReference type="PANTHER" id="PTHR30619">
    <property type="entry name" value="DNA INTERNALIZATION/COMPETENCE PROTEIN COMEC/REC2"/>
    <property type="match status" value="1"/>
</dbReference>
<evidence type="ECO:0000256" key="1">
    <source>
        <dbReference type="ARBA" id="ARBA00004651"/>
    </source>
</evidence>
<feature type="compositionally biased region" description="Low complexity" evidence="6">
    <location>
        <begin position="1054"/>
        <end position="1110"/>
    </location>
</feature>
<feature type="transmembrane region" description="Helical" evidence="7">
    <location>
        <begin position="374"/>
        <end position="390"/>
    </location>
</feature>
<protein>
    <recommendedName>
        <fullName evidence="12">Competence protein ComEC</fullName>
    </recommendedName>
</protein>
<evidence type="ECO:0000256" key="4">
    <source>
        <dbReference type="ARBA" id="ARBA00022989"/>
    </source>
</evidence>
<comment type="subcellular location">
    <subcellularLocation>
        <location evidence="1">Cell membrane</location>
        <topology evidence="1">Multi-pass membrane protein</topology>
    </subcellularLocation>
</comment>
<evidence type="ECO:0000256" key="2">
    <source>
        <dbReference type="ARBA" id="ARBA00022475"/>
    </source>
</evidence>
<dbReference type="InterPro" id="IPR035681">
    <property type="entry name" value="ComA-like_MBL"/>
</dbReference>
<keyword evidence="2" id="KW-1003">Cell membrane</keyword>
<dbReference type="EMBL" id="BAAALF010000002">
    <property type="protein sequence ID" value="GAA1216419.1"/>
    <property type="molecule type" value="Genomic_DNA"/>
</dbReference>
<feature type="compositionally biased region" description="Low complexity" evidence="6">
    <location>
        <begin position="1147"/>
        <end position="1156"/>
    </location>
</feature>
<feature type="transmembrane region" description="Helical" evidence="7">
    <location>
        <begin position="450"/>
        <end position="472"/>
    </location>
</feature>
<evidence type="ECO:0000256" key="7">
    <source>
        <dbReference type="SAM" id="Phobius"/>
    </source>
</evidence>
<evidence type="ECO:0000256" key="5">
    <source>
        <dbReference type="ARBA" id="ARBA00023136"/>
    </source>
</evidence>
<feature type="region of interest" description="Disordered" evidence="6">
    <location>
        <begin position="146"/>
        <end position="166"/>
    </location>
</feature>
<feature type="transmembrane region" description="Helical" evidence="7">
    <location>
        <begin position="72"/>
        <end position="90"/>
    </location>
</feature>
<keyword evidence="3 7" id="KW-0812">Transmembrane</keyword>
<feature type="transmembrane region" description="Helical" evidence="7">
    <location>
        <begin position="396"/>
        <end position="413"/>
    </location>
</feature>
<feature type="transmembrane region" description="Helical" evidence="7">
    <location>
        <begin position="545"/>
        <end position="567"/>
    </location>
</feature>
<name>A0ABN1VQX3_9ACTN</name>
<dbReference type="InterPro" id="IPR052159">
    <property type="entry name" value="Competence_DNA_uptake"/>
</dbReference>
<dbReference type="InterPro" id="IPR001279">
    <property type="entry name" value="Metallo-B-lactamas"/>
</dbReference>
<keyword evidence="4 7" id="KW-1133">Transmembrane helix</keyword>
<feature type="region of interest" description="Disordered" evidence="6">
    <location>
        <begin position="628"/>
        <end position="651"/>
    </location>
</feature>
<feature type="transmembrane region" description="Helical" evidence="7">
    <location>
        <begin position="420"/>
        <end position="438"/>
    </location>
</feature>
<feature type="transmembrane region" description="Helical" evidence="7">
    <location>
        <begin position="657"/>
        <end position="675"/>
    </location>
</feature>
<keyword evidence="11" id="KW-1185">Reference proteome</keyword>
<feature type="domain" description="Metallo-beta-lactamase" evidence="8">
    <location>
        <begin position="717"/>
        <end position="889"/>
    </location>
</feature>
<reference evidence="10 11" key="1">
    <citation type="journal article" date="2019" name="Int. J. Syst. Evol. Microbiol.">
        <title>The Global Catalogue of Microorganisms (GCM) 10K type strain sequencing project: providing services to taxonomists for standard genome sequencing and annotation.</title>
        <authorList>
            <consortium name="The Broad Institute Genomics Platform"/>
            <consortium name="The Broad Institute Genome Sequencing Center for Infectious Disease"/>
            <person name="Wu L."/>
            <person name="Ma J."/>
        </authorList>
    </citation>
    <scope>NUCLEOTIDE SEQUENCE [LARGE SCALE GENOMIC DNA]</scope>
    <source>
        <strain evidence="10 11">JCM 13004</strain>
    </source>
</reference>
<evidence type="ECO:0008006" key="12">
    <source>
        <dbReference type="Google" id="ProtNLM"/>
    </source>
</evidence>
<feature type="transmembrane region" description="Helical" evidence="7">
    <location>
        <begin position="48"/>
        <end position="65"/>
    </location>
</feature>
<feature type="transmembrane region" description="Helical" evidence="7">
    <location>
        <begin position="484"/>
        <end position="504"/>
    </location>
</feature>
<evidence type="ECO:0000313" key="10">
    <source>
        <dbReference type="EMBL" id="GAA1216419.1"/>
    </source>
</evidence>
<feature type="compositionally biased region" description="Low complexity" evidence="6">
    <location>
        <begin position="628"/>
        <end position="640"/>
    </location>
</feature>
<dbReference type="CDD" id="cd07731">
    <property type="entry name" value="ComA-like_MBL-fold"/>
    <property type="match status" value="1"/>
</dbReference>
<feature type="compositionally biased region" description="Pro residues" evidence="6">
    <location>
        <begin position="1"/>
        <end position="14"/>
    </location>
</feature>
<dbReference type="InterPro" id="IPR036866">
    <property type="entry name" value="RibonucZ/Hydroxyglut_hydro"/>
</dbReference>
<dbReference type="InterPro" id="IPR004477">
    <property type="entry name" value="ComEC_N"/>
</dbReference>